<dbReference type="SUPFAM" id="SSF54593">
    <property type="entry name" value="Glyoxalase/Bleomycin resistance protein/Dihydroxybiphenyl dioxygenase"/>
    <property type="match status" value="1"/>
</dbReference>
<dbReference type="PANTHER" id="PTHR36437">
    <property type="entry name" value="GLYOXALASE/BLEOMYCIN RESISTANCE PROTEIN/DIOXYGENASE"/>
    <property type="match status" value="1"/>
</dbReference>
<dbReference type="AlphaFoldDB" id="A0A387BWS8"/>
<dbReference type="InterPro" id="IPR004360">
    <property type="entry name" value="Glyas_Fos-R_dOase_dom"/>
</dbReference>
<sequence length="136" mass="14442">MAIRQVQVVSIPVSDQDEAKDFYTNVLGFTLLADRQFTPEMRWVMVAPPAAQTALTLVTWFPSMPPGSLQGTVLETDDLEGDRAALIGKGIAVSELQDAPWGRFATLADPDGNGIVLQASAINASGADASEWSGHA</sequence>
<dbReference type="InterPro" id="IPR029068">
    <property type="entry name" value="Glyas_Bleomycin-R_OHBP_Dase"/>
</dbReference>
<dbReference type="Pfam" id="PF00903">
    <property type="entry name" value="Glyoxalase"/>
    <property type="match status" value="1"/>
</dbReference>
<evidence type="ECO:0000313" key="3">
    <source>
        <dbReference type="Proteomes" id="UP000275069"/>
    </source>
</evidence>
<accession>A0A387BWS8</accession>
<dbReference type="KEGG" id="gry:D7I44_04100"/>
<name>A0A387BWS8_9MICO</name>
<dbReference type="PROSITE" id="PS51819">
    <property type="entry name" value="VOC"/>
    <property type="match status" value="1"/>
</dbReference>
<feature type="domain" description="VOC" evidence="1">
    <location>
        <begin position="4"/>
        <end position="120"/>
    </location>
</feature>
<reference evidence="2 3" key="1">
    <citation type="submission" date="2018-09" db="EMBL/GenBank/DDBJ databases">
        <title>Genome sequencing of strain 2DFW10M-5.</title>
        <authorList>
            <person name="Heo J."/>
            <person name="Kim S.-J."/>
            <person name="Kwon S.-W."/>
        </authorList>
    </citation>
    <scope>NUCLEOTIDE SEQUENCE [LARGE SCALE GENOMIC DNA]</scope>
    <source>
        <strain evidence="2 3">2DFW10M-5</strain>
    </source>
</reference>
<dbReference type="Gene3D" id="3.10.180.10">
    <property type="entry name" value="2,3-Dihydroxybiphenyl 1,2-Dioxygenase, domain 1"/>
    <property type="match status" value="1"/>
</dbReference>
<proteinExistence type="predicted"/>
<gene>
    <name evidence="2" type="ORF">D7I44_04100</name>
</gene>
<organism evidence="2 3">
    <name type="scientific">Gryllotalpicola protaetiae</name>
    <dbReference type="NCBI Taxonomy" id="2419771"/>
    <lineage>
        <taxon>Bacteria</taxon>
        <taxon>Bacillati</taxon>
        <taxon>Actinomycetota</taxon>
        <taxon>Actinomycetes</taxon>
        <taxon>Micrococcales</taxon>
        <taxon>Microbacteriaceae</taxon>
        <taxon>Gryllotalpicola</taxon>
    </lineage>
</organism>
<dbReference type="InterPro" id="IPR037523">
    <property type="entry name" value="VOC_core"/>
</dbReference>
<dbReference type="OrthoDB" id="485032at2"/>
<dbReference type="RefSeq" id="WP_120788315.1">
    <property type="nucleotide sequence ID" value="NZ_CP032624.1"/>
</dbReference>
<evidence type="ECO:0000259" key="1">
    <source>
        <dbReference type="PROSITE" id="PS51819"/>
    </source>
</evidence>
<dbReference type="EMBL" id="CP032624">
    <property type="protein sequence ID" value="AYG02781.1"/>
    <property type="molecule type" value="Genomic_DNA"/>
</dbReference>
<keyword evidence="3" id="KW-1185">Reference proteome</keyword>
<protein>
    <recommendedName>
        <fullName evidence="1">VOC domain-containing protein</fullName>
    </recommendedName>
</protein>
<dbReference type="PANTHER" id="PTHR36437:SF2">
    <property type="entry name" value="GLYOXALASE_BLEOMYCIN RESISTANCE PROTEIN_DIOXYGENASE"/>
    <property type="match status" value="1"/>
</dbReference>
<evidence type="ECO:0000313" key="2">
    <source>
        <dbReference type="EMBL" id="AYG02781.1"/>
    </source>
</evidence>
<dbReference type="Proteomes" id="UP000275069">
    <property type="component" value="Chromosome"/>
</dbReference>